<comment type="catalytic activity">
    <reaction evidence="10 11">
        <text>tRNA(Gly) + glycine + ATP = glycyl-tRNA(Gly) + AMP + diphosphate</text>
        <dbReference type="Rhea" id="RHEA:16013"/>
        <dbReference type="Rhea" id="RHEA-COMP:9664"/>
        <dbReference type="Rhea" id="RHEA-COMP:9683"/>
        <dbReference type="ChEBI" id="CHEBI:30616"/>
        <dbReference type="ChEBI" id="CHEBI:33019"/>
        <dbReference type="ChEBI" id="CHEBI:57305"/>
        <dbReference type="ChEBI" id="CHEBI:78442"/>
        <dbReference type="ChEBI" id="CHEBI:78522"/>
        <dbReference type="ChEBI" id="CHEBI:456215"/>
        <dbReference type="EC" id="6.1.1.14"/>
    </reaction>
</comment>
<comment type="similarity">
    <text evidence="2 11">Belongs to the class-II aminoacyl-tRNA synthetase family.</text>
</comment>
<dbReference type="AlphaFoldDB" id="A0A0P7J5W5"/>
<dbReference type="SUPFAM" id="SSF109604">
    <property type="entry name" value="HD-domain/PDEase-like"/>
    <property type="match status" value="1"/>
</dbReference>
<gene>
    <name evidence="11" type="primary">glyS</name>
    <name evidence="13" type="ORF">AKJ29_12725</name>
</gene>
<evidence type="ECO:0000256" key="4">
    <source>
        <dbReference type="ARBA" id="ARBA00022490"/>
    </source>
</evidence>
<proteinExistence type="inferred from homology"/>
<keyword evidence="9 11" id="KW-0030">Aminoacyl-tRNA synthetase</keyword>
<evidence type="ECO:0000256" key="11">
    <source>
        <dbReference type="HAMAP-Rule" id="MF_00255"/>
    </source>
</evidence>
<keyword evidence="6 11" id="KW-0547">Nucleotide-binding</keyword>
<dbReference type="InterPro" id="IPR015944">
    <property type="entry name" value="Gly-tRNA-synth_bsu"/>
</dbReference>
<dbReference type="Pfam" id="PF02092">
    <property type="entry name" value="tRNA_synt_2f"/>
    <property type="match status" value="1"/>
</dbReference>
<comment type="caution">
    <text evidence="13">The sequence shown here is derived from an EMBL/GenBank/DDBJ whole genome shotgun (WGS) entry which is preliminary data.</text>
</comment>
<keyword evidence="7 11" id="KW-0067">ATP-binding</keyword>
<accession>A0A0P7J5W5</accession>
<dbReference type="Proteomes" id="UP000050471">
    <property type="component" value="Unassembled WGS sequence"/>
</dbReference>
<evidence type="ECO:0000256" key="5">
    <source>
        <dbReference type="ARBA" id="ARBA00022598"/>
    </source>
</evidence>
<dbReference type="PRINTS" id="PR01045">
    <property type="entry name" value="TRNASYNTHGB"/>
</dbReference>
<sequence>MPDLLIELFSEEIPARMQTRAAQDLKKLVTDGLVEAGLTYAGAHALSTPRRLTLAIDGLLAASPDTREERKGPKVGAPDKAIEGFLRGAGLTRDQLVERDTPKGPVYFAMIENKGRPAAEIIAEVLEKTIRNFPWPKSMRWGSGSLKWVRPLHSILCILSDEAGAEVVPMEVDGIRSGDTTQGHRFMAPGTITVSGFEDYATKLKSAKVVLDPQERADHIWEDAKNAAFAQGLEIVEDTALLREVAGLVEWPVVLMGDIADDFIPLPPEVLQTSMREHQKFFSVKNPKTDRIEKFITVANVETADNGATILAGNQKVLFARLADAKFFWENDIREAEAGGQKWLDSLTNVTFHNKLGTQAARIDRIASLARAIAPSIGADPDLSERAARWAKADLSSEMVYEFPELQGLMGKYYAGPAGHPVEVANAATEHYSPLGPSDDVPSAPTSVAVALADKLDTLTGFWAIDEKPTGSKDPFALRRAALGVIRLVLENGHRVGLSGLAKESQAISDMPRVERLKNSVYSEIHNSWEYGDSLPEHIVIKVGEDGSDLVKRISEGYPIRPAAKFRHIAQQADELADLYAEKDKVEKWLNSFDPQRSNLLSFFHDRLKVYLKDQGIRHDVIDACLAMPGNDDLTLLVKRAEALSGLLKTDDGENLLQGFKRANNILTQAEEKDGVEYSYGADVKFAEDDSEKALFAALDTAEAAIQPAMQTEDFAAAMTSMAALRAPIDAFFEAVQINTENEIIRRNRLNLLSRIRQICLSVADLTKVEG</sequence>
<evidence type="ECO:0000259" key="12">
    <source>
        <dbReference type="Pfam" id="PF05746"/>
    </source>
</evidence>
<evidence type="ECO:0000256" key="10">
    <source>
        <dbReference type="ARBA" id="ARBA00047937"/>
    </source>
</evidence>
<dbReference type="GO" id="GO:0005829">
    <property type="term" value="C:cytosol"/>
    <property type="evidence" value="ECO:0007669"/>
    <property type="project" value="TreeGrafter"/>
</dbReference>
<dbReference type="RefSeq" id="WP_055189911.1">
    <property type="nucleotide sequence ID" value="NZ_FPBS01000026.1"/>
</dbReference>
<evidence type="ECO:0000256" key="1">
    <source>
        <dbReference type="ARBA" id="ARBA00004496"/>
    </source>
</evidence>
<dbReference type="EMBL" id="LKBA01000006">
    <property type="protein sequence ID" value="KPN63503.1"/>
    <property type="molecule type" value="Genomic_DNA"/>
</dbReference>
<dbReference type="GO" id="GO:0006426">
    <property type="term" value="P:glycyl-tRNA aminoacylation"/>
    <property type="evidence" value="ECO:0007669"/>
    <property type="project" value="UniProtKB-UniRule"/>
</dbReference>
<comment type="subunit">
    <text evidence="3 11">Tetramer of two alpha and two beta subunits.</text>
</comment>
<dbReference type="Pfam" id="PF05746">
    <property type="entry name" value="DALR_1"/>
    <property type="match status" value="1"/>
</dbReference>
<dbReference type="HAMAP" id="MF_00255">
    <property type="entry name" value="Gly_tRNA_synth_beta"/>
    <property type="match status" value="1"/>
</dbReference>
<dbReference type="NCBIfam" id="TIGR00211">
    <property type="entry name" value="glyS"/>
    <property type="match status" value="1"/>
</dbReference>
<evidence type="ECO:0000256" key="9">
    <source>
        <dbReference type="ARBA" id="ARBA00023146"/>
    </source>
</evidence>
<keyword evidence="4 11" id="KW-0963">Cytoplasm</keyword>
<dbReference type="GO" id="GO:0004820">
    <property type="term" value="F:glycine-tRNA ligase activity"/>
    <property type="evidence" value="ECO:0007669"/>
    <property type="project" value="UniProtKB-UniRule"/>
</dbReference>
<evidence type="ECO:0000256" key="3">
    <source>
        <dbReference type="ARBA" id="ARBA00011209"/>
    </source>
</evidence>
<evidence type="ECO:0000256" key="6">
    <source>
        <dbReference type="ARBA" id="ARBA00022741"/>
    </source>
</evidence>
<dbReference type="STRING" id="154981.AKJ29_12725"/>
<evidence type="ECO:0000313" key="13">
    <source>
        <dbReference type="EMBL" id="KPN63503.1"/>
    </source>
</evidence>
<reference evidence="13 14" key="1">
    <citation type="submission" date="2015-09" db="EMBL/GenBank/DDBJ databases">
        <title>Draft genome sequence of Aliiroseovarius crassostreae CV919-312TSm, the causative agent of Roseovarius Oyster Disease (formerly Juvenile Oyster Disease).</title>
        <authorList>
            <person name="Kessner L."/>
            <person name="Spinard E."/>
            <person name="Nelson D."/>
        </authorList>
    </citation>
    <scope>NUCLEOTIDE SEQUENCE [LARGE SCALE GENOMIC DNA]</scope>
    <source>
        <strain evidence="13 14">CV919-312</strain>
    </source>
</reference>
<evidence type="ECO:0000256" key="8">
    <source>
        <dbReference type="ARBA" id="ARBA00022917"/>
    </source>
</evidence>
<dbReference type="OrthoDB" id="9775440at2"/>
<dbReference type="GO" id="GO:0004814">
    <property type="term" value="F:arginine-tRNA ligase activity"/>
    <property type="evidence" value="ECO:0007669"/>
    <property type="project" value="InterPro"/>
</dbReference>
<feature type="domain" description="DALR anticodon binding" evidence="12">
    <location>
        <begin position="659"/>
        <end position="759"/>
    </location>
</feature>
<name>A0A0P7J5W5_9RHOB</name>
<dbReference type="PROSITE" id="PS50861">
    <property type="entry name" value="AA_TRNA_LIGASE_II_GLYAB"/>
    <property type="match status" value="1"/>
</dbReference>
<keyword evidence="14" id="KW-1185">Reference proteome</keyword>
<dbReference type="GO" id="GO:0005524">
    <property type="term" value="F:ATP binding"/>
    <property type="evidence" value="ECO:0007669"/>
    <property type="project" value="UniProtKB-UniRule"/>
</dbReference>
<organism evidence="13 14">
    <name type="scientific">Aliiroseovarius crassostreae</name>
    <dbReference type="NCBI Taxonomy" id="154981"/>
    <lineage>
        <taxon>Bacteria</taxon>
        <taxon>Pseudomonadati</taxon>
        <taxon>Pseudomonadota</taxon>
        <taxon>Alphaproteobacteria</taxon>
        <taxon>Rhodobacterales</taxon>
        <taxon>Paracoccaceae</taxon>
        <taxon>Aliiroseovarius</taxon>
    </lineage>
</organism>
<dbReference type="PANTHER" id="PTHR30075">
    <property type="entry name" value="GLYCYL-TRNA SYNTHETASE"/>
    <property type="match status" value="1"/>
</dbReference>
<dbReference type="GO" id="GO:0006420">
    <property type="term" value="P:arginyl-tRNA aminoacylation"/>
    <property type="evidence" value="ECO:0007669"/>
    <property type="project" value="InterPro"/>
</dbReference>
<dbReference type="PANTHER" id="PTHR30075:SF2">
    <property type="entry name" value="GLYCINE--TRNA LIGASE, CHLOROPLASTIC_MITOCHONDRIAL 2"/>
    <property type="match status" value="1"/>
</dbReference>
<keyword evidence="8 11" id="KW-0648">Protein biosynthesis</keyword>
<dbReference type="EC" id="6.1.1.14" evidence="11"/>
<comment type="subcellular location">
    <subcellularLocation>
        <location evidence="1 11">Cytoplasm</location>
    </subcellularLocation>
</comment>
<keyword evidence="5 11" id="KW-0436">Ligase</keyword>
<evidence type="ECO:0000313" key="14">
    <source>
        <dbReference type="Proteomes" id="UP000050471"/>
    </source>
</evidence>
<protein>
    <recommendedName>
        <fullName evidence="11">Glycine--tRNA ligase beta subunit</fullName>
        <ecNumber evidence="11">6.1.1.14</ecNumber>
    </recommendedName>
    <alternativeName>
        <fullName evidence="11">Glycyl-tRNA synthetase beta subunit</fullName>
        <shortName evidence="11">GlyRS</shortName>
    </alternativeName>
</protein>
<dbReference type="InterPro" id="IPR008909">
    <property type="entry name" value="DALR_anticod-bd"/>
</dbReference>
<evidence type="ECO:0000256" key="2">
    <source>
        <dbReference type="ARBA" id="ARBA00008226"/>
    </source>
</evidence>
<evidence type="ECO:0000256" key="7">
    <source>
        <dbReference type="ARBA" id="ARBA00022840"/>
    </source>
</evidence>
<dbReference type="InterPro" id="IPR006194">
    <property type="entry name" value="Gly-tRNA-synth_heterodimer"/>
</dbReference>